<gene>
    <name evidence="1" type="ORF">EDB92DRAFT_1944017</name>
</gene>
<dbReference type="EMBL" id="JAKELL010000015">
    <property type="protein sequence ID" value="KAH8994191.1"/>
    <property type="molecule type" value="Genomic_DNA"/>
</dbReference>
<reference evidence="1" key="1">
    <citation type="submission" date="2022-01" db="EMBL/GenBank/DDBJ databases">
        <title>Comparative genomics reveals a dynamic genome evolution in the ectomycorrhizal milk-cap (Lactarius) mushrooms.</title>
        <authorList>
            <consortium name="DOE Joint Genome Institute"/>
            <person name="Lebreton A."/>
            <person name="Tang N."/>
            <person name="Kuo A."/>
            <person name="LaButti K."/>
            <person name="Drula E."/>
            <person name="Barry K."/>
            <person name="Clum A."/>
            <person name="Lipzen A."/>
            <person name="Mousain D."/>
            <person name="Ng V."/>
            <person name="Wang R."/>
            <person name="Wang X."/>
            <person name="Dai Y."/>
            <person name="Henrissat B."/>
            <person name="Grigoriev I.V."/>
            <person name="Guerin-Laguette A."/>
            <person name="Yu F."/>
            <person name="Martin F.M."/>
        </authorList>
    </citation>
    <scope>NUCLEOTIDE SEQUENCE</scope>
    <source>
        <strain evidence="1">QP</strain>
    </source>
</reference>
<proteinExistence type="predicted"/>
<dbReference type="AlphaFoldDB" id="A0AAD4QEW4"/>
<organism evidence="1 2">
    <name type="scientific">Lactarius akahatsu</name>
    <dbReference type="NCBI Taxonomy" id="416441"/>
    <lineage>
        <taxon>Eukaryota</taxon>
        <taxon>Fungi</taxon>
        <taxon>Dikarya</taxon>
        <taxon>Basidiomycota</taxon>
        <taxon>Agaricomycotina</taxon>
        <taxon>Agaricomycetes</taxon>
        <taxon>Russulales</taxon>
        <taxon>Russulaceae</taxon>
        <taxon>Lactarius</taxon>
    </lineage>
</organism>
<protein>
    <submittedName>
        <fullName evidence="1">Uncharacterized protein</fullName>
    </submittedName>
</protein>
<comment type="caution">
    <text evidence="1">The sequence shown here is derived from an EMBL/GenBank/DDBJ whole genome shotgun (WGS) entry which is preliminary data.</text>
</comment>
<sequence>MTEDVGIEGGVADDLLQLEFHTNYACLTPLLGLNYFHALERETDTTLVLLAVPSHSGKLHSVASRAIHRDNSLIESSDMMNIRSAFAKMAARCRASRSSSLVEQLARASSSSRDGSPLSSSDACEEDLCRALDTAIGSLHALRSPYELNEDKEKVQLLLKQVLGVGVIGNLIDTSL</sequence>
<accession>A0AAD4QEW4</accession>
<dbReference type="Proteomes" id="UP001201163">
    <property type="component" value="Unassembled WGS sequence"/>
</dbReference>
<evidence type="ECO:0000313" key="1">
    <source>
        <dbReference type="EMBL" id="KAH8994191.1"/>
    </source>
</evidence>
<keyword evidence="2" id="KW-1185">Reference proteome</keyword>
<name>A0AAD4QEW4_9AGAM</name>
<evidence type="ECO:0000313" key="2">
    <source>
        <dbReference type="Proteomes" id="UP001201163"/>
    </source>
</evidence>